<name>A0A2U1LGQ4_ARTAN</name>
<comment type="caution">
    <text evidence="1">The sequence shown here is derived from an EMBL/GenBank/DDBJ whole genome shotgun (WGS) entry which is preliminary data.</text>
</comment>
<accession>A0A2U1LGQ4</accession>
<dbReference type="Proteomes" id="UP000245207">
    <property type="component" value="Unassembled WGS sequence"/>
</dbReference>
<keyword evidence="1" id="KW-0548">Nucleotidyltransferase</keyword>
<sequence length="131" mass="15218">MTQDKMMVWNGLTNMKCTLCNVCNDSHNNLFFNCAYAKKIWETLKKKAELSRMGNDWQDIVNSMAARKKCKDFYTRQKRCRDFSNVSDSVRMQLVSLKVKRSFQVDDSVQNGKHLAGLYMSAVKRMLQKSG</sequence>
<dbReference type="EMBL" id="PKPP01009481">
    <property type="protein sequence ID" value="PWA48161.1"/>
    <property type="molecule type" value="Genomic_DNA"/>
</dbReference>
<keyword evidence="2" id="KW-1185">Reference proteome</keyword>
<keyword evidence="1" id="KW-0808">Transferase</keyword>
<evidence type="ECO:0000313" key="2">
    <source>
        <dbReference type="Proteomes" id="UP000245207"/>
    </source>
</evidence>
<protein>
    <submittedName>
        <fullName evidence="1">Reverse transcriptase domain, Reverse transcriptase zinc-binding domain protein</fullName>
    </submittedName>
</protein>
<proteinExistence type="predicted"/>
<organism evidence="1 2">
    <name type="scientific">Artemisia annua</name>
    <name type="common">Sweet wormwood</name>
    <dbReference type="NCBI Taxonomy" id="35608"/>
    <lineage>
        <taxon>Eukaryota</taxon>
        <taxon>Viridiplantae</taxon>
        <taxon>Streptophyta</taxon>
        <taxon>Embryophyta</taxon>
        <taxon>Tracheophyta</taxon>
        <taxon>Spermatophyta</taxon>
        <taxon>Magnoliopsida</taxon>
        <taxon>eudicotyledons</taxon>
        <taxon>Gunneridae</taxon>
        <taxon>Pentapetalae</taxon>
        <taxon>asterids</taxon>
        <taxon>campanulids</taxon>
        <taxon>Asterales</taxon>
        <taxon>Asteraceae</taxon>
        <taxon>Asteroideae</taxon>
        <taxon>Anthemideae</taxon>
        <taxon>Artemisiinae</taxon>
        <taxon>Artemisia</taxon>
    </lineage>
</organism>
<reference evidence="1 2" key="1">
    <citation type="journal article" date="2018" name="Mol. Plant">
        <title>The genome of Artemisia annua provides insight into the evolution of Asteraceae family and artemisinin biosynthesis.</title>
        <authorList>
            <person name="Shen Q."/>
            <person name="Zhang L."/>
            <person name="Liao Z."/>
            <person name="Wang S."/>
            <person name="Yan T."/>
            <person name="Shi P."/>
            <person name="Liu M."/>
            <person name="Fu X."/>
            <person name="Pan Q."/>
            <person name="Wang Y."/>
            <person name="Lv Z."/>
            <person name="Lu X."/>
            <person name="Zhang F."/>
            <person name="Jiang W."/>
            <person name="Ma Y."/>
            <person name="Chen M."/>
            <person name="Hao X."/>
            <person name="Li L."/>
            <person name="Tang Y."/>
            <person name="Lv G."/>
            <person name="Zhou Y."/>
            <person name="Sun X."/>
            <person name="Brodelius P.E."/>
            <person name="Rose J.K.C."/>
            <person name="Tang K."/>
        </authorList>
    </citation>
    <scope>NUCLEOTIDE SEQUENCE [LARGE SCALE GENOMIC DNA]</scope>
    <source>
        <strain evidence="2">cv. Huhao1</strain>
        <tissue evidence="1">Leaf</tissue>
    </source>
</reference>
<gene>
    <name evidence="1" type="ORF">CTI12_AA493670</name>
</gene>
<dbReference type="AlphaFoldDB" id="A0A2U1LGQ4"/>
<keyword evidence="1" id="KW-0695">RNA-directed DNA polymerase</keyword>
<evidence type="ECO:0000313" key="1">
    <source>
        <dbReference type="EMBL" id="PWA48161.1"/>
    </source>
</evidence>
<dbReference type="GO" id="GO:0003964">
    <property type="term" value="F:RNA-directed DNA polymerase activity"/>
    <property type="evidence" value="ECO:0007669"/>
    <property type="project" value="UniProtKB-KW"/>
</dbReference>